<evidence type="ECO:0000256" key="7">
    <source>
        <dbReference type="ARBA" id="ARBA00023136"/>
    </source>
</evidence>
<feature type="domain" description="Conserved oligomeric Golgi complex subunit 2 N-terminal" evidence="9">
    <location>
        <begin position="21"/>
        <end position="93"/>
    </location>
</feature>
<protein>
    <recommendedName>
        <fullName evidence="3">Conserved oligomeric Golgi complex subunit 2</fullName>
    </recommendedName>
    <alternativeName>
        <fullName evidence="8">Component of oligomeric Golgi complex 2</fullName>
    </alternativeName>
</protein>
<evidence type="ECO:0000256" key="6">
    <source>
        <dbReference type="ARBA" id="ARBA00023034"/>
    </source>
</evidence>
<reference evidence="11 13" key="2">
    <citation type="journal article" date="2013" name="Nature">
        <title>Insights into bilaterian evolution from three spiralian genomes.</title>
        <authorList>
            <person name="Simakov O."/>
            <person name="Marletaz F."/>
            <person name="Cho S.J."/>
            <person name="Edsinger-Gonzales E."/>
            <person name="Havlak P."/>
            <person name="Hellsten U."/>
            <person name="Kuo D.H."/>
            <person name="Larsson T."/>
            <person name="Lv J."/>
            <person name="Arendt D."/>
            <person name="Savage R."/>
            <person name="Osoegawa K."/>
            <person name="de Jong P."/>
            <person name="Grimwood J."/>
            <person name="Chapman J.A."/>
            <person name="Shapiro H."/>
            <person name="Aerts A."/>
            <person name="Otillar R.P."/>
            <person name="Terry A.Y."/>
            <person name="Boore J.L."/>
            <person name="Grigoriev I.V."/>
            <person name="Lindberg D.R."/>
            <person name="Seaver E.C."/>
            <person name="Weisblat D.A."/>
            <person name="Putnam N.H."/>
            <person name="Rokhsar D.S."/>
        </authorList>
    </citation>
    <scope>NUCLEOTIDE SEQUENCE</scope>
</reference>
<dbReference type="GO" id="GO:0000139">
    <property type="term" value="C:Golgi membrane"/>
    <property type="evidence" value="ECO:0007669"/>
    <property type="project" value="UniProtKB-SubCell"/>
</dbReference>
<accession>T1G948</accession>
<keyword evidence="6" id="KW-0333">Golgi apparatus</keyword>
<name>T1G948_HELRO</name>
<dbReference type="OrthoDB" id="332281at2759"/>
<dbReference type="GO" id="GO:0006891">
    <property type="term" value="P:intra-Golgi vesicle-mediated transport"/>
    <property type="evidence" value="ECO:0000318"/>
    <property type="project" value="GO_Central"/>
</dbReference>
<dbReference type="KEGG" id="hro:HELRODRAFT_95171"/>
<comment type="similarity">
    <text evidence="2">Belongs to the COG2 family.</text>
</comment>
<dbReference type="EMBL" id="AMQM01001282">
    <property type="status" value="NOT_ANNOTATED_CDS"/>
    <property type="molecule type" value="Genomic_DNA"/>
</dbReference>
<dbReference type="CTD" id="20217595"/>
<dbReference type="STRING" id="6412.T1G948"/>
<evidence type="ECO:0000256" key="2">
    <source>
        <dbReference type="ARBA" id="ARBA00007603"/>
    </source>
</evidence>
<evidence type="ECO:0000256" key="5">
    <source>
        <dbReference type="ARBA" id="ARBA00022927"/>
    </source>
</evidence>
<dbReference type="PANTHER" id="PTHR12961:SF0">
    <property type="entry name" value="CONSERVED OLIGOMERIC GOLGI COMPLEX SUBUNIT 2"/>
    <property type="match status" value="1"/>
</dbReference>
<evidence type="ECO:0000256" key="1">
    <source>
        <dbReference type="ARBA" id="ARBA00004395"/>
    </source>
</evidence>
<keyword evidence="7" id="KW-0472">Membrane</keyword>
<dbReference type="PANTHER" id="PTHR12961">
    <property type="entry name" value="CONSERVED OLIGOMERIC GOLGI COMPLEX COMPONENT 2"/>
    <property type="match status" value="1"/>
</dbReference>
<dbReference type="Proteomes" id="UP000015101">
    <property type="component" value="Unassembled WGS sequence"/>
</dbReference>
<dbReference type="EnsemblMetazoa" id="HelroT95171">
    <property type="protein sequence ID" value="HelroP95171"/>
    <property type="gene ID" value="HelroG95171"/>
</dbReference>
<dbReference type="InParanoid" id="T1G948"/>
<feature type="domain" description="COG complex component COG2 C-terminal" evidence="10">
    <location>
        <begin position="405"/>
        <end position="777"/>
    </location>
</feature>
<dbReference type="OMA" id="CWAEGVY"/>
<dbReference type="InterPro" id="IPR024603">
    <property type="entry name" value="COG_complex_COG2_C"/>
</dbReference>
<gene>
    <name evidence="12" type="primary">20217595</name>
    <name evidence="11" type="ORF">HELRODRAFT_95171</name>
</gene>
<dbReference type="RefSeq" id="XP_009025253.1">
    <property type="nucleotide sequence ID" value="XM_009027005.1"/>
</dbReference>
<dbReference type="Pfam" id="PF06148">
    <property type="entry name" value="COG2_N"/>
    <property type="match status" value="1"/>
</dbReference>
<evidence type="ECO:0000313" key="13">
    <source>
        <dbReference type="Proteomes" id="UP000015101"/>
    </source>
</evidence>
<evidence type="ECO:0000256" key="3">
    <source>
        <dbReference type="ARBA" id="ARBA00020977"/>
    </source>
</evidence>
<proteinExistence type="inferred from homology"/>
<keyword evidence="13" id="KW-1185">Reference proteome</keyword>
<dbReference type="EMBL" id="KB097495">
    <property type="protein sequence ID" value="ESN96005.1"/>
    <property type="molecule type" value="Genomic_DNA"/>
</dbReference>
<keyword evidence="5" id="KW-0653">Protein transport</keyword>
<reference evidence="13" key="1">
    <citation type="submission" date="2012-12" db="EMBL/GenBank/DDBJ databases">
        <authorList>
            <person name="Hellsten U."/>
            <person name="Grimwood J."/>
            <person name="Chapman J.A."/>
            <person name="Shapiro H."/>
            <person name="Aerts A."/>
            <person name="Otillar R.P."/>
            <person name="Terry A.Y."/>
            <person name="Boore J.L."/>
            <person name="Simakov O."/>
            <person name="Marletaz F."/>
            <person name="Cho S.-J."/>
            <person name="Edsinger-Gonzales E."/>
            <person name="Havlak P."/>
            <person name="Kuo D.-H."/>
            <person name="Larsson T."/>
            <person name="Lv J."/>
            <person name="Arendt D."/>
            <person name="Savage R."/>
            <person name="Osoegawa K."/>
            <person name="de Jong P."/>
            <person name="Lindberg D.R."/>
            <person name="Seaver E.C."/>
            <person name="Weisblat D.A."/>
            <person name="Putnam N.H."/>
            <person name="Grigoriev I.V."/>
            <person name="Rokhsar D.S."/>
        </authorList>
    </citation>
    <scope>NUCLEOTIDE SEQUENCE</scope>
</reference>
<dbReference type="InterPro" id="IPR024602">
    <property type="entry name" value="COG_su2_N"/>
</dbReference>
<comment type="subcellular location">
    <subcellularLocation>
        <location evidence="1">Golgi apparatus membrane</location>
        <topology evidence="1">Peripheral membrane protein</topology>
    </subcellularLocation>
</comment>
<reference evidence="12" key="3">
    <citation type="submission" date="2015-06" db="UniProtKB">
        <authorList>
            <consortium name="EnsemblMetazoa"/>
        </authorList>
    </citation>
    <scope>IDENTIFICATION</scope>
</reference>
<dbReference type="HOGENOM" id="CLU_005470_1_0_1"/>
<evidence type="ECO:0000256" key="4">
    <source>
        <dbReference type="ARBA" id="ARBA00022448"/>
    </source>
</evidence>
<dbReference type="EMBL" id="AMQM01001283">
    <property type="status" value="NOT_ANNOTATED_CDS"/>
    <property type="molecule type" value="Genomic_DNA"/>
</dbReference>
<evidence type="ECO:0000313" key="11">
    <source>
        <dbReference type="EMBL" id="ESN96005.1"/>
    </source>
</evidence>
<dbReference type="eggNOG" id="KOG2307">
    <property type="taxonomic scope" value="Eukaryota"/>
</dbReference>
<dbReference type="FunCoup" id="T1G948">
    <property type="interactions" value="1698"/>
</dbReference>
<dbReference type="Pfam" id="PF12022">
    <property type="entry name" value="COG2_C"/>
    <property type="match status" value="1"/>
</dbReference>
<sequence length="832" mass="94382">MNKLETTKEIIQSLPTAPPSLCFNKEEFMKITFNVEHFVVDCRRHTTLDILRNDLHMYLKILESAMVELINKDYADFLNLSTNLVGMDKMINSLIQPMNKMKSDITGIKVVVSHKINEINEKMKMKTKIVEKKENLIKMMNMIQSLEKLGMLLGLSSSKSEGNMRSTINKIISNKHNTKHNQLMARVAIDFNQLKFFVESNKQLPLTKEIEPYIKAISDVLLISLEAPLKECFLHINRNKNSDFISNNNNGDDDDNDDDLVSCLRTYASIDKMNLAEDLFRSVVVKEYMQTVINEEIIKEKGLKSMYDKVLEFVPKYCSPLTSITSNSLEAILGYDFIVNAVWPEIVHHLEFNTPSIFAPGNPDTFHKAYTTSVEFMDRFELQLSSQASVKRLRAHPSYISFISKWPTSVYFQIRFQEIGGLLELSLVNPFNLVKDMKEGGDTHLDRKFSLAATLNLCRCVSRCWHPSVHVHSLGHRFWKLSMQCVARYERFISQLTTHIKDINSSLKSSSITRVESLSSVMSSGIRRSLDPCEQFNSSSSLPPTMSTSCLPSLTKQQYVQLGEDGVSANNSNQDNSNNNCVSNDVQVNVHAATILAGDIRKAIMTLTDIFTDEMKPMLLKVTGINMCLTEEAWCYGLRSLSQHIPISIQFISNEISLSCMSELKSVNDIPRLYKRTNRNVPSKASAYVGNIMVPLLQFMKDHDGLVHEEDKQSIFNDVISNVTEAYIKVTTEVLASMKKMEESLKRLKAARGTSVETSNPGMTDDDKIRLQLSLDVQFYSQQVRVLKPSDEKKALDKLIQIVSNAQSTRRETCLVGYKPAPSSLKLICKTH</sequence>
<evidence type="ECO:0000259" key="10">
    <source>
        <dbReference type="Pfam" id="PF12022"/>
    </source>
</evidence>
<dbReference type="GO" id="GO:0017119">
    <property type="term" value="C:Golgi transport complex"/>
    <property type="evidence" value="ECO:0000318"/>
    <property type="project" value="GO_Central"/>
</dbReference>
<dbReference type="GeneID" id="20217595"/>
<dbReference type="GO" id="GO:0015031">
    <property type="term" value="P:protein transport"/>
    <property type="evidence" value="ECO:0007669"/>
    <property type="project" value="UniProtKB-KW"/>
</dbReference>
<evidence type="ECO:0000256" key="8">
    <source>
        <dbReference type="ARBA" id="ARBA00031344"/>
    </source>
</evidence>
<keyword evidence="4" id="KW-0813">Transport</keyword>
<dbReference type="InterPro" id="IPR009316">
    <property type="entry name" value="COG2"/>
</dbReference>
<evidence type="ECO:0000259" key="9">
    <source>
        <dbReference type="Pfam" id="PF06148"/>
    </source>
</evidence>
<evidence type="ECO:0000313" key="12">
    <source>
        <dbReference type="EnsemblMetazoa" id="HelroP95171"/>
    </source>
</evidence>
<organism evidence="12 13">
    <name type="scientific">Helobdella robusta</name>
    <name type="common">Californian leech</name>
    <dbReference type="NCBI Taxonomy" id="6412"/>
    <lineage>
        <taxon>Eukaryota</taxon>
        <taxon>Metazoa</taxon>
        <taxon>Spiralia</taxon>
        <taxon>Lophotrochozoa</taxon>
        <taxon>Annelida</taxon>
        <taxon>Clitellata</taxon>
        <taxon>Hirudinea</taxon>
        <taxon>Rhynchobdellida</taxon>
        <taxon>Glossiphoniidae</taxon>
        <taxon>Helobdella</taxon>
    </lineage>
</organism>
<dbReference type="AlphaFoldDB" id="T1G948"/>
<dbReference type="GO" id="GO:0007030">
    <property type="term" value="P:Golgi organization"/>
    <property type="evidence" value="ECO:0000318"/>
    <property type="project" value="GO_Central"/>
</dbReference>